<reference evidence="3 4" key="1">
    <citation type="submission" date="2020-08" db="EMBL/GenBank/DDBJ databases">
        <title>The completed genome sequence of the pathogenic ascomycete fungus Penicillium digitatum.</title>
        <authorList>
            <person name="Wang M."/>
        </authorList>
    </citation>
    <scope>NUCLEOTIDE SEQUENCE [LARGE SCALE GENOMIC DNA]</scope>
    <source>
        <strain evidence="3 4">PdW03</strain>
    </source>
</reference>
<protein>
    <submittedName>
        <fullName evidence="3">Oxoglutarate/iron-dependent dioxygenase</fullName>
    </submittedName>
</protein>
<dbReference type="GeneID" id="26230235"/>
<dbReference type="InterPro" id="IPR050231">
    <property type="entry name" value="Iron_ascorbate_oxido_reductase"/>
</dbReference>
<dbReference type="Pfam" id="PF03171">
    <property type="entry name" value="2OG-FeII_Oxy"/>
    <property type="match status" value="1"/>
</dbReference>
<sequence length="159" mass="17649">MCLLHYFELPEFSDGKAHHRAGAHAALDFLTLLSQRDGQDGLEICPGREVVTEFGIGDEWTKVKAKTGEIVCIVGDLFMSWSDDQFQSTFNRVKAPSEPGDYYGGRYSIAYFNRPCNDSLIQGPSKKCPVVTTGAQFTEIAIRRNFAALHKRLKTVAAS</sequence>
<dbReference type="Gene3D" id="2.60.120.330">
    <property type="entry name" value="B-lactam Antibiotic, Isopenicillin N Synthase, Chain"/>
    <property type="match status" value="1"/>
</dbReference>
<keyword evidence="3" id="KW-0560">Oxidoreductase</keyword>
<evidence type="ECO:0000313" key="3">
    <source>
        <dbReference type="EMBL" id="QQK39484.1"/>
    </source>
</evidence>
<gene>
    <name evidence="3" type="ORF">Pdw03_2338</name>
</gene>
<accession>A0A7T7BH12</accession>
<dbReference type="SUPFAM" id="SSF51197">
    <property type="entry name" value="Clavaminate synthase-like"/>
    <property type="match status" value="1"/>
</dbReference>
<dbReference type="PANTHER" id="PTHR47990">
    <property type="entry name" value="2-OXOGLUTARATE (2OG) AND FE(II)-DEPENDENT OXYGENASE SUPERFAMILY PROTEIN-RELATED"/>
    <property type="match status" value="1"/>
</dbReference>
<dbReference type="InterPro" id="IPR044861">
    <property type="entry name" value="IPNS-like_FE2OG_OXY"/>
</dbReference>
<evidence type="ECO:0000256" key="1">
    <source>
        <dbReference type="ARBA" id="ARBA00008056"/>
    </source>
</evidence>
<dbReference type="KEGG" id="pdp:PDIP_19120"/>
<evidence type="ECO:0000313" key="4">
    <source>
        <dbReference type="Proteomes" id="UP000595662"/>
    </source>
</evidence>
<name>A0A7T7BH12_PENDI</name>
<dbReference type="AlphaFoldDB" id="A0A7T7BH12"/>
<evidence type="ECO:0000259" key="2">
    <source>
        <dbReference type="Pfam" id="PF03171"/>
    </source>
</evidence>
<dbReference type="VEuPathDB" id="FungiDB:PDIP_19120"/>
<keyword evidence="3" id="KW-0223">Dioxygenase</keyword>
<dbReference type="Proteomes" id="UP000595662">
    <property type="component" value="Chromosome 1"/>
</dbReference>
<proteinExistence type="inferred from homology"/>
<comment type="similarity">
    <text evidence="1">Belongs to the iron/ascorbate-dependent oxidoreductase family.</text>
</comment>
<organism evidence="3 4">
    <name type="scientific">Penicillium digitatum</name>
    <name type="common">Green mold</name>
    <dbReference type="NCBI Taxonomy" id="36651"/>
    <lineage>
        <taxon>Eukaryota</taxon>
        <taxon>Fungi</taxon>
        <taxon>Dikarya</taxon>
        <taxon>Ascomycota</taxon>
        <taxon>Pezizomycotina</taxon>
        <taxon>Eurotiomycetes</taxon>
        <taxon>Eurotiomycetidae</taxon>
        <taxon>Eurotiales</taxon>
        <taxon>Aspergillaceae</taxon>
        <taxon>Penicillium</taxon>
    </lineage>
</organism>
<dbReference type="RefSeq" id="XP_014537088.1">
    <property type="nucleotide sequence ID" value="XM_014681602.1"/>
</dbReference>
<dbReference type="InterPro" id="IPR027443">
    <property type="entry name" value="IPNS-like_sf"/>
</dbReference>
<dbReference type="EMBL" id="CP060774">
    <property type="protein sequence ID" value="QQK39484.1"/>
    <property type="molecule type" value="Genomic_DNA"/>
</dbReference>
<feature type="domain" description="Isopenicillin N synthase-like Fe(2+) 2OG dioxygenase" evidence="2">
    <location>
        <begin position="2"/>
        <end position="115"/>
    </location>
</feature>
<dbReference type="GO" id="GO:0051213">
    <property type="term" value="F:dioxygenase activity"/>
    <property type="evidence" value="ECO:0007669"/>
    <property type="project" value="UniProtKB-KW"/>
</dbReference>